<sequence length="189" mass="20917">MRRIISAVLILMLCAASLIVWSGDRAYACSCVESSVKEKLERYSAVFTGKVVKIGGDSIFSSRQYKKYTLDVDTAWKGVDEKKMKILINNMGEDACGTTLTHNQSYLIFANQNEKDGKLYSSLCSGNLQLEQAGEAINMLGKGTPVSSVDFRGSSGYRNSWMIYLYGGGAVVILALTGGWLWRRKQRRA</sequence>
<organism evidence="4">
    <name type="scientific">Paenibacillus sp. AN1007</name>
    <dbReference type="NCBI Taxonomy" id="3151385"/>
    <lineage>
        <taxon>Bacteria</taxon>
        <taxon>Bacillati</taxon>
        <taxon>Bacillota</taxon>
        <taxon>Bacilli</taxon>
        <taxon>Bacillales</taxon>
        <taxon>Paenibacillaceae</taxon>
        <taxon>Paenibacillus</taxon>
    </lineage>
</organism>
<keyword evidence="3" id="KW-0812">Transmembrane</keyword>
<evidence type="ECO:0000256" key="2">
    <source>
        <dbReference type="ARBA" id="ARBA00022525"/>
    </source>
</evidence>
<dbReference type="InterPro" id="IPR001820">
    <property type="entry name" value="TIMP"/>
</dbReference>
<dbReference type="RefSeq" id="WP_366293960.1">
    <property type="nucleotide sequence ID" value="NZ_CP159992.1"/>
</dbReference>
<dbReference type="EMBL" id="CP159992">
    <property type="protein sequence ID" value="XCP95856.1"/>
    <property type="molecule type" value="Genomic_DNA"/>
</dbReference>
<feature type="transmembrane region" description="Helical" evidence="3">
    <location>
        <begin position="161"/>
        <end position="182"/>
    </location>
</feature>
<reference evidence="4" key="1">
    <citation type="submission" date="2024-05" db="EMBL/GenBank/DDBJ databases">
        <title>Draft genome assemblies of 36 bacteria isolated from hibernating arctic ground squirrels.</title>
        <authorList>
            <person name="McKee H."/>
            <person name="Mullen L."/>
            <person name="Drown D.M."/>
            <person name="Duddleston K.N."/>
        </authorList>
    </citation>
    <scope>NUCLEOTIDE SEQUENCE</scope>
    <source>
        <strain evidence="4">AN1007</strain>
    </source>
</reference>
<protein>
    <recommendedName>
        <fullName evidence="5">Tissue inhibitor of metalloproteinase</fullName>
    </recommendedName>
</protein>
<dbReference type="GO" id="GO:0008191">
    <property type="term" value="F:metalloendopeptidase inhibitor activity"/>
    <property type="evidence" value="ECO:0007669"/>
    <property type="project" value="InterPro"/>
</dbReference>
<proteinExistence type="predicted"/>
<keyword evidence="3" id="KW-0472">Membrane</keyword>
<dbReference type="InterPro" id="IPR008993">
    <property type="entry name" value="TIMP-like_OB-fold"/>
</dbReference>
<evidence type="ECO:0008006" key="5">
    <source>
        <dbReference type="Google" id="ProtNLM"/>
    </source>
</evidence>
<comment type="subcellular location">
    <subcellularLocation>
        <location evidence="1">Secreted</location>
    </subcellularLocation>
</comment>
<dbReference type="AlphaFoldDB" id="A0AAU8NGH5"/>
<evidence type="ECO:0000256" key="1">
    <source>
        <dbReference type="ARBA" id="ARBA00004613"/>
    </source>
</evidence>
<dbReference type="Gene3D" id="2.40.50.120">
    <property type="match status" value="1"/>
</dbReference>
<dbReference type="Pfam" id="PF00965">
    <property type="entry name" value="TIMP"/>
    <property type="match status" value="1"/>
</dbReference>
<evidence type="ECO:0000256" key="3">
    <source>
        <dbReference type="SAM" id="Phobius"/>
    </source>
</evidence>
<accession>A0AAU8NGH5</accession>
<keyword evidence="3" id="KW-1133">Transmembrane helix</keyword>
<evidence type="ECO:0000313" key="4">
    <source>
        <dbReference type="EMBL" id="XCP95856.1"/>
    </source>
</evidence>
<dbReference type="SUPFAM" id="SSF50242">
    <property type="entry name" value="TIMP-like"/>
    <property type="match status" value="1"/>
</dbReference>
<dbReference type="GO" id="GO:0005576">
    <property type="term" value="C:extracellular region"/>
    <property type="evidence" value="ECO:0007669"/>
    <property type="project" value="UniProtKB-SubCell"/>
</dbReference>
<name>A0AAU8NGH5_9BACL</name>
<keyword evidence="2" id="KW-0964">Secreted</keyword>
<gene>
    <name evidence="4" type="ORF">ABXS70_03835</name>
</gene>